<sequence length="960" mass="109840">MVKLQINHKDIVLLTLDYLREQNLCKSMLALEEETGITLCKYGKEIGFIRQLILEGQWDDLENFFEGAQLRDKLDYNQIAFQIGRQKYLELLESQQLDKNFVVEALKSLEGICSKETYNSLCYLLTLKQLNDHPDFAQWTIQRGRLECFESVKNILQSLFGQQEKRRAPQNRLLKLLKDSVGFQYFMAKQTGSMATLKFDPLTQSSEASLLKDLTNNDTQQKFYKTNLNEVRISFYNRQNRNSQIGSTTRFNNIMSSIDIDGNEVPEEIDIEEEVENDDDNDNFAQSMPAQYTGGVPQIKQQYSNQQQFALHQSMNQNAFNRLSSNRGGNAQQPIMKMDESYSSRTPTPVVQNQQFVKSKAPVDYQKQSFQKPRHSVDKGPQEQQLDYQNTNHSMVSGGKPQSSHTSTINSQRRQTNQQHASSGSHFDYQRPLPQYPQQQQDLRYSYQQRPATNAGNKVLVNQSVQPSQNPSIYSSHQITPQMIAQQQNQQKGSKMNNFIFQNDSDHEGEQYFMMQQTADRKIKTEEVKQYAQPQHMVDPYQAQQQSYDHAAIQYVEDDQQHYEDEDMNQHDEDAEQQQQYLLRQQPEQEGYIDTEDNPQQLISDIDPRTENNIYNMAQKAMLIDSQPIRTACFSPNGNYIALGTNSKTLKICALPHLLDDDEEDDDMKDPAIEYYSNNGQRMQKFRVIYEAENHHNGSLYCVDWSRSQRLIASGSNDRFIKILVVPQLDGPIQGQSQSIRLEGHSAIVRTVCFNPADDSCLLSGGLNDTDVKLWNSETGKNIANLKGHQGSIYSIKMTQDGAFAMSVGTDKYIRLWDIRQNSHIAALDGTQYNDMNEIAFTQAPTIEISNILQGLACVGHVDGSLTYWDLNMRKCLAQTQSHQSEARGVSFSIDGKYLASAGFDGVIHITDTSDLDSLQVVKSLQHEDKVVSVRWHPHLPLLLSTSADKSARIWYPQTQ</sequence>
<dbReference type="InterPro" id="IPR006594">
    <property type="entry name" value="LisH"/>
</dbReference>
<evidence type="ECO:0000256" key="3">
    <source>
        <dbReference type="PROSITE-ProRule" id="PRU00221"/>
    </source>
</evidence>
<dbReference type="AlphaFoldDB" id="A0A8J8NZU9"/>
<reference evidence="6" key="1">
    <citation type="submission" date="2019-06" db="EMBL/GenBank/DDBJ databases">
        <authorList>
            <person name="Zheng W."/>
        </authorList>
    </citation>
    <scope>NUCLEOTIDE SEQUENCE</scope>
    <source>
        <strain evidence="6">QDHG01</strain>
    </source>
</reference>
<dbReference type="InterPro" id="IPR015943">
    <property type="entry name" value="WD40/YVTN_repeat-like_dom_sf"/>
</dbReference>
<dbReference type="InterPro" id="IPR054080">
    <property type="entry name" value="TPR1-like_2nd"/>
</dbReference>
<evidence type="ECO:0000256" key="2">
    <source>
        <dbReference type="ARBA" id="ARBA00022737"/>
    </source>
</evidence>
<organism evidence="6 7">
    <name type="scientific">Halteria grandinella</name>
    <dbReference type="NCBI Taxonomy" id="5974"/>
    <lineage>
        <taxon>Eukaryota</taxon>
        <taxon>Sar</taxon>
        <taxon>Alveolata</taxon>
        <taxon>Ciliophora</taxon>
        <taxon>Intramacronucleata</taxon>
        <taxon>Spirotrichea</taxon>
        <taxon>Stichotrichia</taxon>
        <taxon>Sporadotrichida</taxon>
        <taxon>Halteriidae</taxon>
        <taxon>Halteria</taxon>
    </lineage>
</organism>
<dbReference type="InterPro" id="IPR006595">
    <property type="entry name" value="CTLH_C"/>
</dbReference>
<comment type="caution">
    <text evidence="6">The sequence shown here is derived from an EMBL/GenBank/DDBJ whole genome shotgun (WGS) entry which is preliminary data.</text>
</comment>
<feature type="repeat" description="WD" evidence="3">
    <location>
        <begin position="924"/>
        <end position="960"/>
    </location>
</feature>
<evidence type="ECO:0000313" key="6">
    <source>
        <dbReference type="EMBL" id="TNV84313.1"/>
    </source>
</evidence>
<dbReference type="InterPro" id="IPR036322">
    <property type="entry name" value="WD40_repeat_dom_sf"/>
</dbReference>
<feature type="repeat" description="WD" evidence="3">
    <location>
        <begin position="786"/>
        <end position="827"/>
    </location>
</feature>
<dbReference type="PANTHER" id="PTHR19863:SF5">
    <property type="entry name" value="WD REPEAT-CONTAINING PROTEIN 47"/>
    <property type="match status" value="1"/>
</dbReference>
<dbReference type="InterPro" id="IPR001680">
    <property type="entry name" value="WD40_rpt"/>
</dbReference>
<feature type="compositionally biased region" description="Polar residues" evidence="4">
    <location>
        <begin position="382"/>
        <end position="425"/>
    </location>
</feature>
<dbReference type="SUPFAM" id="SSF50978">
    <property type="entry name" value="WD40 repeat-like"/>
    <property type="match status" value="1"/>
</dbReference>
<dbReference type="SMART" id="SM00320">
    <property type="entry name" value="WD40"/>
    <property type="match status" value="6"/>
</dbReference>
<accession>A0A8J8NZU9</accession>
<feature type="repeat" description="WD" evidence="3">
    <location>
        <begin position="742"/>
        <end position="785"/>
    </location>
</feature>
<feature type="compositionally biased region" description="Polar residues" evidence="4">
    <location>
        <begin position="343"/>
        <end position="357"/>
    </location>
</feature>
<dbReference type="OrthoDB" id="286888at2759"/>
<dbReference type="Pfam" id="PF00400">
    <property type="entry name" value="WD40"/>
    <property type="match status" value="5"/>
</dbReference>
<dbReference type="SMART" id="SM00668">
    <property type="entry name" value="CTLH"/>
    <property type="match status" value="1"/>
</dbReference>
<evidence type="ECO:0000313" key="7">
    <source>
        <dbReference type="Proteomes" id="UP000785679"/>
    </source>
</evidence>
<dbReference type="EMBL" id="RRYP01002904">
    <property type="protein sequence ID" value="TNV84313.1"/>
    <property type="molecule type" value="Genomic_DNA"/>
</dbReference>
<dbReference type="PROSITE" id="PS50294">
    <property type="entry name" value="WD_REPEATS_REGION"/>
    <property type="match status" value="2"/>
</dbReference>
<protein>
    <recommendedName>
        <fullName evidence="5">CTLH domain-containing protein</fullName>
    </recommendedName>
</protein>
<gene>
    <name evidence="6" type="ORF">FGO68_gene16318</name>
</gene>
<dbReference type="PROSITE" id="PS50082">
    <property type="entry name" value="WD_REPEATS_2"/>
    <property type="match status" value="4"/>
</dbReference>
<dbReference type="Proteomes" id="UP000785679">
    <property type="component" value="Unassembled WGS sequence"/>
</dbReference>
<keyword evidence="2" id="KW-0677">Repeat</keyword>
<dbReference type="Pfam" id="PF21889">
    <property type="entry name" value="TPR1-like_2nd"/>
    <property type="match status" value="1"/>
</dbReference>
<feature type="domain" description="CTLH" evidence="5">
    <location>
        <begin position="44"/>
        <end position="99"/>
    </location>
</feature>
<dbReference type="PROSITE" id="PS00678">
    <property type="entry name" value="WD_REPEATS_1"/>
    <property type="match status" value="2"/>
</dbReference>
<keyword evidence="7" id="KW-1185">Reference proteome</keyword>
<name>A0A8J8NZU9_HALGN</name>
<dbReference type="Gene3D" id="2.130.10.10">
    <property type="entry name" value="YVTN repeat-like/Quinoprotein amine dehydrogenase"/>
    <property type="match status" value="2"/>
</dbReference>
<dbReference type="InterPro" id="IPR019775">
    <property type="entry name" value="WD40_repeat_CS"/>
</dbReference>
<evidence type="ECO:0000259" key="5">
    <source>
        <dbReference type="PROSITE" id="PS50897"/>
    </source>
</evidence>
<feature type="region of interest" description="Disordered" evidence="4">
    <location>
        <begin position="340"/>
        <end position="433"/>
    </location>
</feature>
<proteinExistence type="predicted"/>
<dbReference type="InterPro" id="IPR040067">
    <property type="entry name" value="WDR47"/>
</dbReference>
<feature type="repeat" description="WD" evidence="3">
    <location>
        <begin position="880"/>
        <end position="921"/>
    </location>
</feature>
<evidence type="ECO:0000256" key="1">
    <source>
        <dbReference type="ARBA" id="ARBA00022574"/>
    </source>
</evidence>
<dbReference type="PROSITE" id="PS50896">
    <property type="entry name" value="LISH"/>
    <property type="match status" value="1"/>
</dbReference>
<dbReference type="PROSITE" id="PS50897">
    <property type="entry name" value="CTLH"/>
    <property type="match status" value="1"/>
</dbReference>
<evidence type="ECO:0000256" key="4">
    <source>
        <dbReference type="SAM" id="MobiDB-lite"/>
    </source>
</evidence>
<dbReference type="PANTHER" id="PTHR19863">
    <property type="entry name" value="NEMITIN (NEURONAL ENRICHED MAP INTERACTING PROTEIN) HOMOLOG"/>
    <property type="match status" value="1"/>
</dbReference>
<keyword evidence="1 3" id="KW-0853">WD repeat</keyword>
<dbReference type="CDD" id="cd00200">
    <property type="entry name" value="WD40"/>
    <property type="match status" value="1"/>
</dbReference>